<sequence length="484" mass="56166">MSSSGATVGKPKIPKRLVNATYFFLSFLLFLPFLVKQILPQREEFPHERLQVLSNRWLGEKEKEKSSGKIKYELGLDNQFHDAGLDFKPSVMYRLSFSLLVGSDTGIMSAQSPKGATNMGTKRKRVKWDIEAALEIYFRPLLDQISTLANFTVDSQVLYFSRLSQIKVLRNTKSKENEVTVLDLRNLQGFLSANSWNPESIMENDREVQLNFMLFLPDVLFNNPGIGKTENHRVLIRSENGDLDNNFLIPRWGGICIYDMKEHFRVKEEKKSTVDSIDSHTMDGNVNVSYDRLNTSRAPKQKEERMRLTLQSSDLEVYMRMFAGHLQHLMGIDFSEKKFKESETLWLRYHIDQTFETLGAISNLVASMTHMTVLKRVVDRVETSLDLLEQYMDVISMIDDINTNISFTEKELQNVRLAYQYAEEAFYDPTLIPQLYFPIDQLAATLAPLILPLIPPICMNFMREFKRYRNKIKVKSRNEKEKMN</sequence>
<dbReference type="GO" id="GO:0042765">
    <property type="term" value="C:GPI-anchor transamidase complex"/>
    <property type="evidence" value="ECO:0007669"/>
    <property type="project" value="InterPro"/>
</dbReference>
<dbReference type="GO" id="GO:0006506">
    <property type="term" value="P:GPI anchor biosynthetic process"/>
    <property type="evidence" value="ECO:0007669"/>
    <property type="project" value="UniProtKB-UniPathway"/>
</dbReference>
<evidence type="ECO:0000256" key="5">
    <source>
        <dbReference type="ARBA" id="ARBA00022692"/>
    </source>
</evidence>
<evidence type="ECO:0000256" key="9">
    <source>
        <dbReference type="ARBA" id="ARBA00023180"/>
    </source>
</evidence>
<dbReference type="UniPathway" id="UPA00196"/>
<feature type="transmembrane region" description="Helical" evidence="10">
    <location>
        <begin position="20"/>
        <end position="39"/>
    </location>
</feature>
<dbReference type="InterPro" id="IPR019540">
    <property type="entry name" value="PtdIno-glycan_biosynth_class_S"/>
</dbReference>
<dbReference type="PANTHER" id="PTHR21072:SF13">
    <property type="entry name" value="GPI TRANSAMIDASE COMPONENT PIG-S"/>
    <property type="match status" value="1"/>
</dbReference>
<evidence type="ECO:0000256" key="4">
    <source>
        <dbReference type="ARBA" id="ARBA00022502"/>
    </source>
</evidence>
<evidence type="ECO:0000313" key="11">
    <source>
        <dbReference type="EMBL" id="CAE0437857.1"/>
    </source>
</evidence>
<accession>A0A7S3PHA2</accession>
<evidence type="ECO:0000256" key="10">
    <source>
        <dbReference type="SAM" id="Phobius"/>
    </source>
</evidence>
<keyword evidence="5 10" id="KW-0812">Transmembrane</keyword>
<organism evidence="11">
    <name type="scientific">Aplanochytrium stocchinoi</name>
    <dbReference type="NCBI Taxonomy" id="215587"/>
    <lineage>
        <taxon>Eukaryota</taxon>
        <taxon>Sar</taxon>
        <taxon>Stramenopiles</taxon>
        <taxon>Bigyra</taxon>
        <taxon>Labyrinthulomycetes</taxon>
        <taxon>Thraustochytrida</taxon>
        <taxon>Thraustochytriidae</taxon>
        <taxon>Aplanochytrium</taxon>
    </lineage>
</organism>
<protein>
    <recommendedName>
        <fullName evidence="12">GPI transamidase component PIG-S</fullName>
    </recommendedName>
</protein>
<gene>
    <name evidence="11" type="ORF">ASTO00021_LOCUS8110</name>
</gene>
<evidence type="ECO:0000256" key="7">
    <source>
        <dbReference type="ARBA" id="ARBA00022989"/>
    </source>
</evidence>
<keyword evidence="7 10" id="KW-1133">Transmembrane helix</keyword>
<feature type="transmembrane region" description="Helical" evidence="10">
    <location>
        <begin position="442"/>
        <end position="462"/>
    </location>
</feature>
<evidence type="ECO:0000256" key="3">
    <source>
        <dbReference type="ARBA" id="ARBA00005316"/>
    </source>
</evidence>
<keyword evidence="8 10" id="KW-0472">Membrane</keyword>
<keyword evidence="9" id="KW-0325">Glycoprotein</keyword>
<dbReference type="AlphaFoldDB" id="A0A7S3PHA2"/>
<dbReference type="Pfam" id="PF10510">
    <property type="entry name" value="PIG-S"/>
    <property type="match status" value="1"/>
</dbReference>
<evidence type="ECO:0000256" key="8">
    <source>
        <dbReference type="ARBA" id="ARBA00023136"/>
    </source>
</evidence>
<name>A0A7S3PHA2_9STRA</name>
<proteinExistence type="inferred from homology"/>
<comment type="pathway">
    <text evidence="2">Glycolipid biosynthesis; glycosylphosphatidylinositol-anchor biosynthesis.</text>
</comment>
<keyword evidence="4" id="KW-0337">GPI-anchor biosynthesis</keyword>
<evidence type="ECO:0008006" key="12">
    <source>
        <dbReference type="Google" id="ProtNLM"/>
    </source>
</evidence>
<keyword evidence="6" id="KW-0256">Endoplasmic reticulum</keyword>
<dbReference type="GO" id="GO:0016255">
    <property type="term" value="P:attachment of GPI anchor to protein"/>
    <property type="evidence" value="ECO:0007669"/>
    <property type="project" value="InterPro"/>
</dbReference>
<evidence type="ECO:0000256" key="1">
    <source>
        <dbReference type="ARBA" id="ARBA00004477"/>
    </source>
</evidence>
<reference evidence="11" key="1">
    <citation type="submission" date="2021-01" db="EMBL/GenBank/DDBJ databases">
        <authorList>
            <person name="Corre E."/>
            <person name="Pelletier E."/>
            <person name="Niang G."/>
            <person name="Scheremetjew M."/>
            <person name="Finn R."/>
            <person name="Kale V."/>
            <person name="Holt S."/>
            <person name="Cochrane G."/>
            <person name="Meng A."/>
            <person name="Brown T."/>
            <person name="Cohen L."/>
        </authorList>
    </citation>
    <scope>NUCLEOTIDE SEQUENCE</scope>
    <source>
        <strain evidence="11">GSBS06</strain>
    </source>
</reference>
<dbReference type="PANTHER" id="PTHR21072">
    <property type="entry name" value="GPI TRANSAMIDASE COMPONENT PIG-S"/>
    <property type="match status" value="1"/>
</dbReference>
<comment type="subcellular location">
    <subcellularLocation>
        <location evidence="1">Endoplasmic reticulum membrane</location>
        <topology evidence="1">Multi-pass membrane protein</topology>
    </subcellularLocation>
</comment>
<comment type="similarity">
    <text evidence="3">Belongs to the PIGS family.</text>
</comment>
<evidence type="ECO:0000256" key="2">
    <source>
        <dbReference type="ARBA" id="ARBA00004687"/>
    </source>
</evidence>
<dbReference type="EMBL" id="HBIN01010827">
    <property type="protein sequence ID" value="CAE0437857.1"/>
    <property type="molecule type" value="Transcribed_RNA"/>
</dbReference>
<evidence type="ECO:0000256" key="6">
    <source>
        <dbReference type="ARBA" id="ARBA00022824"/>
    </source>
</evidence>